<dbReference type="EMBL" id="JBHLYR010000022">
    <property type="protein sequence ID" value="MFB9991699.1"/>
    <property type="molecule type" value="Genomic_DNA"/>
</dbReference>
<gene>
    <name evidence="5" type="ORF">ACFFLM_06930</name>
</gene>
<evidence type="ECO:0000256" key="2">
    <source>
        <dbReference type="ARBA" id="ARBA00022801"/>
    </source>
</evidence>
<keyword evidence="3" id="KW-1133">Transmembrane helix</keyword>
<dbReference type="Gene3D" id="2.30.42.10">
    <property type="match status" value="1"/>
</dbReference>
<dbReference type="RefSeq" id="WP_380007208.1">
    <property type="nucleotide sequence ID" value="NZ_JBHLYR010000022.1"/>
</dbReference>
<dbReference type="GO" id="GO:0008233">
    <property type="term" value="F:peptidase activity"/>
    <property type="evidence" value="ECO:0007669"/>
    <property type="project" value="UniProtKB-KW"/>
</dbReference>
<dbReference type="PANTHER" id="PTHR43343">
    <property type="entry name" value="PEPTIDASE S12"/>
    <property type="match status" value="1"/>
</dbReference>
<keyword evidence="1 5" id="KW-0645">Protease</keyword>
<dbReference type="InterPro" id="IPR051201">
    <property type="entry name" value="Chloro_Bact_Ser_Proteases"/>
</dbReference>
<dbReference type="EC" id="3.4.21.-" evidence="5"/>
<evidence type="ECO:0000313" key="6">
    <source>
        <dbReference type="Proteomes" id="UP001589733"/>
    </source>
</evidence>
<dbReference type="PANTHER" id="PTHR43343:SF3">
    <property type="entry name" value="PROTEASE DO-LIKE 8, CHLOROPLASTIC"/>
    <property type="match status" value="1"/>
</dbReference>
<keyword evidence="3" id="KW-0812">Transmembrane</keyword>
<evidence type="ECO:0000256" key="1">
    <source>
        <dbReference type="ARBA" id="ARBA00022670"/>
    </source>
</evidence>
<dbReference type="Pfam" id="PF13365">
    <property type="entry name" value="Trypsin_2"/>
    <property type="match status" value="1"/>
</dbReference>
<accession>A0ABV6AW17</accession>
<dbReference type="InterPro" id="IPR009003">
    <property type="entry name" value="Peptidase_S1_PA"/>
</dbReference>
<dbReference type="GO" id="GO:0006508">
    <property type="term" value="P:proteolysis"/>
    <property type="evidence" value="ECO:0007669"/>
    <property type="project" value="UniProtKB-KW"/>
</dbReference>
<dbReference type="Pfam" id="PF13180">
    <property type="entry name" value="PDZ_2"/>
    <property type="match status" value="1"/>
</dbReference>
<dbReference type="SUPFAM" id="SSF50494">
    <property type="entry name" value="Trypsin-like serine proteases"/>
    <property type="match status" value="1"/>
</dbReference>
<proteinExistence type="predicted"/>
<dbReference type="PRINTS" id="PR00834">
    <property type="entry name" value="PROTEASES2C"/>
</dbReference>
<keyword evidence="3" id="KW-0472">Membrane</keyword>
<evidence type="ECO:0000259" key="4">
    <source>
        <dbReference type="SMART" id="SM00228"/>
    </source>
</evidence>
<dbReference type="SMART" id="SM00228">
    <property type="entry name" value="PDZ"/>
    <property type="match status" value="1"/>
</dbReference>
<comment type="caution">
    <text evidence="5">The sequence shown here is derived from an EMBL/GenBank/DDBJ whole genome shotgun (WGS) entry which is preliminary data.</text>
</comment>
<sequence>MTSGKPRPADAAELQMQADVSAHAPQTQVVQAQTGQTQVEQARSVQPRRPLAPVLGVALLLSAAVAGAYVTGRVTAQRALITPDEINTVEVAQKSLQAVVRVDSRLQKEFLQPGDDPIEVGTGFFYKKDLIVTNYHVIQYQESVSVTLSNGRRVNAKIEGVDPGIDIAILRVTGVTAPKTLSFGQSARLIPGQKLISIGTPLRIQNFVGAGIFSVLASARDVPRNDNLGLEIGQYITTTTSIQPGNSGGPLLDSRGAVVGVADLNAAPSGLIPGTIGIAIPSDLVKQSLDDLEKIGVPQRGTLGATLVDLDTLDPALRSLAGLNSSEGALVDEVPADSAAARAALRGSLRNSKSQLLAPLGDIIVAVDGQRVQNSFDVIRIVAAKRPGQTVTLRLWRNKKSLDVKVTLLRRTLK</sequence>
<reference evidence="5 6" key="1">
    <citation type="submission" date="2024-09" db="EMBL/GenBank/DDBJ databases">
        <authorList>
            <person name="Sun Q."/>
            <person name="Mori K."/>
        </authorList>
    </citation>
    <scope>NUCLEOTIDE SEQUENCE [LARGE SCALE GENOMIC DNA]</scope>
    <source>
        <strain evidence="5 6">JCM 13503</strain>
    </source>
</reference>
<keyword evidence="2 5" id="KW-0378">Hydrolase</keyword>
<name>A0ABV6AW17_9DEIO</name>
<dbReference type="InterPro" id="IPR036034">
    <property type="entry name" value="PDZ_sf"/>
</dbReference>
<dbReference type="Gene3D" id="2.40.10.120">
    <property type="match status" value="1"/>
</dbReference>
<feature type="transmembrane region" description="Helical" evidence="3">
    <location>
        <begin position="51"/>
        <end position="70"/>
    </location>
</feature>
<feature type="domain" description="PDZ" evidence="4">
    <location>
        <begin position="301"/>
        <end position="399"/>
    </location>
</feature>
<evidence type="ECO:0000256" key="3">
    <source>
        <dbReference type="SAM" id="Phobius"/>
    </source>
</evidence>
<evidence type="ECO:0000313" key="5">
    <source>
        <dbReference type="EMBL" id="MFB9991699.1"/>
    </source>
</evidence>
<dbReference type="Proteomes" id="UP001589733">
    <property type="component" value="Unassembled WGS sequence"/>
</dbReference>
<protein>
    <submittedName>
        <fullName evidence="5">S1C family serine protease</fullName>
        <ecNumber evidence="5">3.4.21.-</ecNumber>
    </submittedName>
</protein>
<keyword evidence="6" id="KW-1185">Reference proteome</keyword>
<dbReference type="InterPro" id="IPR001478">
    <property type="entry name" value="PDZ"/>
</dbReference>
<dbReference type="InterPro" id="IPR001940">
    <property type="entry name" value="Peptidase_S1C"/>
</dbReference>
<dbReference type="SUPFAM" id="SSF50156">
    <property type="entry name" value="PDZ domain-like"/>
    <property type="match status" value="1"/>
</dbReference>
<organism evidence="5 6">
    <name type="scientific">Deinococcus oregonensis</name>
    <dbReference type="NCBI Taxonomy" id="1805970"/>
    <lineage>
        <taxon>Bacteria</taxon>
        <taxon>Thermotogati</taxon>
        <taxon>Deinococcota</taxon>
        <taxon>Deinococci</taxon>
        <taxon>Deinococcales</taxon>
        <taxon>Deinococcaceae</taxon>
        <taxon>Deinococcus</taxon>
    </lineage>
</organism>